<dbReference type="KEGG" id="saca:FFV09_21305"/>
<keyword evidence="6" id="KW-1185">Reference proteome</keyword>
<dbReference type="InterPro" id="IPR000979">
    <property type="entry name" value="Phosphodiesterase_MJ0936/Vps29"/>
</dbReference>
<dbReference type="GO" id="GO:0046872">
    <property type="term" value="F:metal ion binding"/>
    <property type="evidence" value="ECO:0007669"/>
    <property type="project" value="UniProtKB-KW"/>
</dbReference>
<dbReference type="InterPro" id="IPR029052">
    <property type="entry name" value="Metallo-depent_PP-like"/>
</dbReference>
<name>A0A4Y6V1D6_SACBS</name>
<dbReference type="Gene3D" id="3.60.21.10">
    <property type="match status" value="1"/>
</dbReference>
<dbReference type="RefSeq" id="WP_141449711.1">
    <property type="nucleotide sequence ID" value="NZ_CP041217.1"/>
</dbReference>
<keyword evidence="2" id="KW-0479">Metal-binding</keyword>
<reference evidence="5 6" key="1">
    <citation type="submission" date="2019-06" db="EMBL/GenBank/DDBJ databases">
        <title>Saccharibacillus brassicae sp. nov., an endophytic bacterium isolated from Chinese cabbage seeds (Brassica pekinensis).</title>
        <authorList>
            <person name="Jiang L."/>
            <person name="Lee J."/>
            <person name="Kim S.W."/>
        </authorList>
    </citation>
    <scope>NUCLEOTIDE SEQUENCE [LARGE SCALE GENOMIC DNA]</scope>
    <source>
        <strain evidence="6">KCTC 43072 / ATSA2</strain>
    </source>
</reference>
<comment type="similarity">
    <text evidence="1 2">Belongs to the metallophosphoesterase superfamily. YfcE family.</text>
</comment>
<proteinExistence type="inferred from homology"/>
<dbReference type="Pfam" id="PF12850">
    <property type="entry name" value="Metallophos_2"/>
    <property type="match status" value="1"/>
</dbReference>
<dbReference type="InterPro" id="IPR024654">
    <property type="entry name" value="Calcineurin-like_PHP_lpxH"/>
</dbReference>
<evidence type="ECO:0000259" key="4">
    <source>
        <dbReference type="Pfam" id="PF12850"/>
    </source>
</evidence>
<dbReference type="NCBIfam" id="TIGR00040">
    <property type="entry name" value="yfcE"/>
    <property type="match status" value="1"/>
</dbReference>
<dbReference type="EMBL" id="CP041217">
    <property type="protein sequence ID" value="QDH23174.1"/>
    <property type="molecule type" value="Genomic_DNA"/>
</dbReference>
<organism evidence="5 6">
    <name type="scientific">Saccharibacillus brassicae</name>
    <dbReference type="NCBI Taxonomy" id="2583377"/>
    <lineage>
        <taxon>Bacteria</taxon>
        <taxon>Bacillati</taxon>
        <taxon>Bacillota</taxon>
        <taxon>Bacilli</taxon>
        <taxon>Bacillales</taxon>
        <taxon>Paenibacillaceae</taxon>
        <taxon>Saccharibacillus</taxon>
    </lineage>
</organism>
<dbReference type="AlphaFoldDB" id="A0A4Y6V1D6"/>
<dbReference type="SUPFAM" id="SSF56300">
    <property type="entry name" value="Metallo-dependent phosphatases"/>
    <property type="match status" value="1"/>
</dbReference>
<dbReference type="GO" id="GO:0016787">
    <property type="term" value="F:hydrolase activity"/>
    <property type="evidence" value="ECO:0007669"/>
    <property type="project" value="UniProtKB-UniRule"/>
</dbReference>
<evidence type="ECO:0000313" key="5">
    <source>
        <dbReference type="EMBL" id="QDH23174.1"/>
    </source>
</evidence>
<feature type="region of interest" description="Disordered" evidence="3">
    <location>
        <begin position="153"/>
        <end position="176"/>
    </location>
</feature>
<dbReference type="OrthoDB" id="9800565at2"/>
<gene>
    <name evidence="5" type="ORF">FFV09_21305</name>
</gene>
<dbReference type="EC" id="3.1.4.-" evidence="2"/>
<dbReference type="PANTHER" id="PTHR11124">
    <property type="entry name" value="VACUOLAR SORTING PROTEIN VPS29"/>
    <property type="match status" value="1"/>
</dbReference>
<evidence type="ECO:0000256" key="3">
    <source>
        <dbReference type="SAM" id="MobiDB-lite"/>
    </source>
</evidence>
<dbReference type="Proteomes" id="UP000316968">
    <property type="component" value="Chromosome"/>
</dbReference>
<accession>A0A4Y6V1D6</accession>
<feature type="domain" description="Calcineurin-like phosphoesterase" evidence="4">
    <location>
        <begin position="34"/>
        <end position="193"/>
    </location>
</feature>
<protein>
    <recommendedName>
        <fullName evidence="2">Phosphoesterase</fullName>
        <ecNumber evidence="2">3.1.4.-</ecNumber>
    </recommendedName>
</protein>
<comment type="cofactor">
    <cofactor evidence="2">
        <name>a divalent metal cation</name>
        <dbReference type="ChEBI" id="CHEBI:60240"/>
    </cofactor>
</comment>
<evidence type="ECO:0000313" key="6">
    <source>
        <dbReference type="Proteomes" id="UP000316968"/>
    </source>
</evidence>
<sequence length="207" mass="22124">MSDFGAAGSRTERTGADTIDTVRIAASEAADTVKIVVVSDTHMMRMAKALPPRLVEELADADLILHAGDWTSPDVHDLLAAYAPVQGVAGNNDGPAIVERWGYRRIVEVGGLRIGLTHGHLGRGSTEYNARAAFAGESVAIILFGHSHVPRLPDADHPAEPAQPAQPAMFNPGSPTDKRRLAQYSFGIVTISAGEADFRLCRYDSKI</sequence>
<evidence type="ECO:0000256" key="1">
    <source>
        <dbReference type="ARBA" id="ARBA00008950"/>
    </source>
</evidence>
<evidence type="ECO:0000256" key="2">
    <source>
        <dbReference type="RuleBase" id="RU362039"/>
    </source>
</evidence>